<protein>
    <submittedName>
        <fullName evidence="2 4">Amidase signature enzyme</fullName>
    </submittedName>
</protein>
<dbReference type="GeneID" id="54417465"/>
<dbReference type="Proteomes" id="UP000504638">
    <property type="component" value="Unplaced"/>
</dbReference>
<dbReference type="InterPro" id="IPR023631">
    <property type="entry name" value="Amidase_dom"/>
</dbReference>
<feature type="non-terminal residue" evidence="2">
    <location>
        <position position="545"/>
    </location>
</feature>
<organism evidence="2">
    <name type="scientific">Eremomyces bilateralis CBS 781.70</name>
    <dbReference type="NCBI Taxonomy" id="1392243"/>
    <lineage>
        <taxon>Eukaryota</taxon>
        <taxon>Fungi</taxon>
        <taxon>Dikarya</taxon>
        <taxon>Ascomycota</taxon>
        <taxon>Pezizomycotina</taxon>
        <taxon>Dothideomycetes</taxon>
        <taxon>Dothideomycetes incertae sedis</taxon>
        <taxon>Eremomycetales</taxon>
        <taxon>Eremomycetaceae</taxon>
        <taxon>Eremomyces</taxon>
    </lineage>
</organism>
<dbReference type="PANTHER" id="PTHR11895:SF170">
    <property type="entry name" value="AMIDASE"/>
    <property type="match status" value="1"/>
</dbReference>
<sequence length="545" mass="58603">MSVFFDSPLDPSLIAIEEPKLLLESISITDGITLEESGDYRQLLAGVHDCAEKILRLPDYQCSSDSPAYPRGNIHRPTDEENVLGHAWAHRFHIRGNPSGGPLKGKTVCLKDCIAVAGVPQFFGTDAFAPWTPKRDAAVVTRALDAGAEVVGTATCENFCNSTSSFTSAQGVVENPFAEGYSSGGSTSGGAALVGAGHVHIAIGADQGGSIRIPAAFCGCVGLKPTHGLVPYTGVTSGDAINDHVGPIARTVLEVASCLDALSGQDRLDDRTLGAPPRGSTSFAKSLRPALSSTAGFRVGILVEGFEHQLVDPAIKDLVLRAARRFETLGAIVEQVSVPCHMEGPAVWTIQQRISGALNLLGLQHGRRGLYPTEFEEARLPWTNASFQRLFPTTKNTMINGLYLAKNFPGLYPKTLNLAQQLKDSYEKLFETYDVVVMPTVPCIVPKHVDWRQGESPLKALKPSVGLTINTAIFNITGHPAMTIPVGFLPAKDDHTIQLPVGMQLVGGLWQEQKILDAGHAWQSTFDWMNFNAEDAPIQRPPTRL</sequence>
<dbReference type="Pfam" id="PF01425">
    <property type="entry name" value="Amidase"/>
    <property type="match status" value="1"/>
</dbReference>
<evidence type="ECO:0000313" key="2">
    <source>
        <dbReference type="EMBL" id="KAF1816889.1"/>
    </source>
</evidence>
<dbReference type="EMBL" id="ML975149">
    <property type="protein sequence ID" value="KAF1816889.1"/>
    <property type="molecule type" value="Genomic_DNA"/>
</dbReference>
<dbReference type="Gene3D" id="3.90.1300.10">
    <property type="entry name" value="Amidase signature (AS) domain"/>
    <property type="match status" value="1"/>
</dbReference>
<dbReference type="PANTHER" id="PTHR11895">
    <property type="entry name" value="TRANSAMIDASE"/>
    <property type="match status" value="1"/>
</dbReference>
<dbReference type="GO" id="GO:0003824">
    <property type="term" value="F:catalytic activity"/>
    <property type="evidence" value="ECO:0007669"/>
    <property type="project" value="InterPro"/>
</dbReference>
<keyword evidence="3" id="KW-1185">Reference proteome</keyword>
<reference evidence="4" key="2">
    <citation type="submission" date="2020-04" db="EMBL/GenBank/DDBJ databases">
        <authorList>
            <consortium name="NCBI Genome Project"/>
        </authorList>
    </citation>
    <scope>NUCLEOTIDE SEQUENCE</scope>
    <source>
        <strain evidence="4">CBS 781.70</strain>
    </source>
</reference>
<dbReference type="OrthoDB" id="1879366at2759"/>
<evidence type="ECO:0000313" key="4">
    <source>
        <dbReference type="RefSeq" id="XP_033538520.1"/>
    </source>
</evidence>
<evidence type="ECO:0000259" key="1">
    <source>
        <dbReference type="Pfam" id="PF01425"/>
    </source>
</evidence>
<dbReference type="SUPFAM" id="SSF75304">
    <property type="entry name" value="Amidase signature (AS) enzymes"/>
    <property type="match status" value="1"/>
</dbReference>
<feature type="domain" description="Amidase" evidence="1">
    <location>
        <begin position="95"/>
        <end position="516"/>
    </location>
</feature>
<reference evidence="2 4" key="1">
    <citation type="submission" date="2020-01" db="EMBL/GenBank/DDBJ databases">
        <authorList>
            <consortium name="DOE Joint Genome Institute"/>
            <person name="Haridas S."/>
            <person name="Albert R."/>
            <person name="Binder M."/>
            <person name="Bloem J."/>
            <person name="Labutti K."/>
            <person name="Salamov A."/>
            <person name="Andreopoulos B."/>
            <person name="Baker S.E."/>
            <person name="Barry K."/>
            <person name="Bills G."/>
            <person name="Bluhm B.H."/>
            <person name="Cannon C."/>
            <person name="Castanera R."/>
            <person name="Culley D.E."/>
            <person name="Daum C."/>
            <person name="Ezra D."/>
            <person name="Gonzalez J.B."/>
            <person name="Henrissat B."/>
            <person name="Kuo A."/>
            <person name="Liang C."/>
            <person name="Lipzen A."/>
            <person name="Lutzoni F."/>
            <person name="Magnuson J."/>
            <person name="Mondo S."/>
            <person name="Nolan M."/>
            <person name="Ohm R."/>
            <person name="Pangilinan J."/>
            <person name="Park H.-J."/>
            <person name="Ramirez L."/>
            <person name="Alfaro M."/>
            <person name="Sun H."/>
            <person name="Tritt A."/>
            <person name="Yoshinaga Y."/>
            <person name="Zwiers L.-H."/>
            <person name="Turgeon B.G."/>
            <person name="Goodwin S.B."/>
            <person name="Spatafora J.W."/>
            <person name="Crous P.W."/>
            <person name="Grigoriev I.V."/>
        </authorList>
    </citation>
    <scope>NUCLEOTIDE SEQUENCE</scope>
    <source>
        <strain evidence="2 4">CBS 781.70</strain>
    </source>
</reference>
<dbReference type="InterPro" id="IPR000120">
    <property type="entry name" value="Amidase"/>
</dbReference>
<dbReference type="RefSeq" id="XP_033538520.1">
    <property type="nucleotide sequence ID" value="XM_033676895.1"/>
</dbReference>
<accession>A0A6G1GG88</accession>
<evidence type="ECO:0000313" key="3">
    <source>
        <dbReference type="Proteomes" id="UP000504638"/>
    </source>
</evidence>
<name>A0A6G1GG88_9PEZI</name>
<reference evidence="4" key="3">
    <citation type="submission" date="2025-04" db="UniProtKB">
        <authorList>
            <consortium name="RefSeq"/>
        </authorList>
    </citation>
    <scope>IDENTIFICATION</scope>
    <source>
        <strain evidence="4">CBS 781.70</strain>
    </source>
</reference>
<proteinExistence type="predicted"/>
<dbReference type="InterPro" id="IPR036928">
    <property type="entry name" value="AS_sf"/>
</dbReference>
<gene>
    <name evidence="2 4" type="ORF">P152DRAFT_407038</name>
</gene>
<dbReference type="AlphaFoldDB" id="A0A6G1GG88"/>